<dbReference type="SUPFAM" id="SSF54826">
    <property type="entry name" value="Enolase N-terminal domain-like"/>
    <property type="match status" value="1"/>
</dbReference>
<evidence type="ECO:0000256" key="3">
    <source>
        <dbReference type="ARBA" id="ARBA00022842"/>
    </source>
</evidence>
<dbReference type="InterPro" id="IPR013342">
    <property type="entry name" value="Mandelate_racemase_C"/>
</dbReference>
<dbReference type="InterPro" id="IPR046945">
    <property type="entry name" value="RHMD-like"/>
</dbReference>
<dbReference type="SUPFAM" id="SSF51604">
    <property type="entry name" value="Enolase C-terminal domain-like"/>
    <property type="match status" value="1"/>
</dbReference>
<dbReference type="GO" id="GO:0000287">
    <property type="term" value="F:magnesium ion binding"/>
    <property type="evidence" value="ECO:0007669"/>
    <property type="project" value="TreeGrafter"/>
</dbReference>
<dbReference type="SFLD" id="SFLDF00111">
    <property type="entry name" value="L-fuconate_dehydratase"/>
    <property type="match status" value="1"/>
</dbReference>
<dbReference type="InterPro" id="IPR018110">
    <property type="entry name" value="Mandel_Rmase/mucon_lact_enz_CS"/>
</dbReference>
<dbReference type="EMBL" id="CAEZSY010000007">
    <property type="protein sequence ID" value="CAB4548122.1"/>
    <property type="molecule type" value="Genomic_DNA"/>
</dbReference>
<dbReference type="SFLD" id="SFLDS00001">
    <property type="entry name" value="Enolase"/>
    <property type="match status" value="1"/>
</dbReference>
<evidence type="ECO:0000313" key="7">
    <source>
        <dbReference type="EMBL" id="CAB4700005.1"/>
    </source>
</evidence>
<dbReference type="InterPro" id="IPR034610">
    <property type="entry name" value="L-fuconate_dehydratase"/>
</dbReference>
<dbReference type="InterPro" id="IPR029065">
    <property type="entry name" value="Enolase_C-like"/>
</dbReference>
<protein>
    <submittedName>
        <fullName evidence="7">Unannotated protein</fullName>
    </submittedName>
</protein>
<dbReference type="GO" id="GO:0009063">
    <property type="term" value="P:amino acid catabolic process"/>
    <property type="evidence" value="ECO:0007669"/>
    <property type="project" value="InterPro"/>
</dbReference>
<dbReference type="Gene3D" id="3.30.390.10">
    <property type="entry name" value="Enolase-like, N-terminal domain"/>
    <property type="match status" value="1"/>
</dbReference>
<keyword evidence="2" id="KW-0479">Metal-binding</keyword>
<dbReference type="InterPro" id="IPR036849">
    <property type="entry name" value="Enolase-like_C_sf"/>
</dbReference>
<dbReference type="PANTHER" id="PTHR13794:SF58">
    <property type="entry name" value="MITOCHONDRIAL ENOLASE SUPERFAMILY MEMBER 1"/>
    <property type="match status" value="1"/>
</dbReference>
<accession>A0A6J6PTC6</accession>
<evidence type="ECO:0000313" key="6">
    <source>
        <dbReference type="EMBL" id="CAB4548122.1"/>
    </source>
</evidence>
<dbReference type="InterPro" id="IPR029017">
    <property type="entry name" value="Enolase-like_N"/>
</dbReference>
<dbReference type="Pfam" id="PF13378">
    <property type="entry name" value="MR_MLE_C"/>
    <property type="match status" value="1"/>
</dbReference>
<evidence type="ECO:0000256" key="2">
    <source>
        <dbReference type="ARBA" id="ARBA00022723"/>
    </source>
</evidence>
<evidence type="ECO:0000256" key="1">
    <source>
        <dbReference type="ARBA" id="ARBA00001946"/>
    </source>
</evidence>
<feature type="domain" description="Mandelate racemase/muconate lactonizing enzyme C-terminal" evidence="5">
    <location>
        <begin position="198"/>
        <end position="294"/>
    </location>
</feature>
<evidence type="ECO:0000259" key="5">
    <source>
        <dbReference type="SMART" id="SM00922"/>
    </source>
</evidence>
<sequence>MPKITGFKTTDVRFPTSRGLDGSDAMNQDPDYSAAYLEITTEDPELSGFGLVFTIGRGNDLQCAAIDLLADFVIGKNVSDLSKHMGAFAKSLVRDSQMRWLGPEKGVTHMAAGAVINAVWDLVCKQSGKPLWKHLSDLSPEEIVELVDFRYITDLLTPDEALEILKKAQVNRSKNEADLLSRGLPAYTTTPGWLGYTDEKMVKLAKQAVADGFKLIKLKCGVSIEDDKRRLKLAREAIGPEIKLAIDANQVWDVPNAISWINSLGDVNLHWVEEPTNPDDVVGHAAIAKAIAPVRVATGEHVANRIIFKQMLQSKSLSFLQIDASRVAGINENIAIILMAAKYEIPVCPHAGGVGLCEMVQHLAMFDFVAIGGEHPDRVVEFVDHLHEHFVVPTDIQHARYMPPLAAGAGAEMFAQSVADFTFPSGKEWQAVS</sequence>
<evidence type="ECO:0000256" key="4">
    <source>
        <dbReference type="ARBA" id="ARBA00023239"/>
    </source>
</evidence>
<name>A0A6J6PTC6_9ZZZZ</name>
<dbReference type="Gene3D" id="3.20.20.120">
    <property type="entry name" value="Enolase-like C-terminal domain"/>
    <property type="match status" value="1"/>
</dbReference>
<reference evidence="7" key="1">
    <citation type="submission" date="2020-05" db="EMBL/GenBank/DDBJ databases">
        <authorList>
            <person name="Chiriac C."/>
            <person name="Salcher M."/>
            <person name="Ghai R."/>
            <person name="Kavagutti S V."/>
        </authorList>
    </citation>
    <scope>NUCLEOTIDE SEQUENCE</scope>
</reference>
<comment type="cofactor">
    <cofactor evidence="1">
        <name>Mg(2+)</name>
        <dbReference type="ChEBI" id="CHEBI:18420"/>
    </cofactor>
</comment>
<dbReference type="SFLD" id="SFLDG00179">
    <property type="entry name" value="mandelate_racemase"/>
    <property type="match status" value="1"/>
</dbReference>
<proteinExistence type="predicted"/>
<gene>
    <name evidence="6" type="ORF">UFOPK1509_00122</name>
    <name evidence="7" type="ORF">UFOPK2592_00704</name>
</gene>
<keyword evidence="3" id="KW-0460">Magnesium</keyword>
<dbReference type="GO" id="GO:0016052">
    <property type="term" value="P:carbohydrate catabolic process"/>
    <property type="evidence" value="ECO:0007669"/>
    <property type="project" value="InterPro"/>
</dbReference>
<dbReference type="SMART" id="SM00922">
    <property type="entry name" value="MR_MLE"/>
    <property type="match status" value="1"/>
</dbReference>
<dbReference type="PROSITE" id="PS00909">
    <property type="entry name" value="MR_MLE_2"/>
    <property type="match status" value="1"/>
</dbReference>
<dbReference type="EMBL" id="CAEZXU010000053">
    <property type="protein sequence ID" value="CAB4700005.1"/>
    <property type="molecule type" value="Genomic_DNA"/>
</dbReference>
<dbReference type="PANTHER" id="PTHR13794">
    <property type="entry name" value="ENOLASE SUPERFAMILY, MANDELATE RACEMASE"/>
    <property type="match status" value="1"/>
</dbReference>
<organism evidence="7">
    <name type="scientific">freshwater metagenome</name>
    <dbReference type="NCBI Taxonomy" id="449393"/>
    <lineage>
        <taxon>unclassified sequences</taxon>
        <taxon>metagenomes</taxon>
        <taxon>ecological metagenomes</taxon>
    </lineage>
</organism>
<dbReference type="FunFam" id="3.20.20.120:FF:000007">
    <property type="entry name" value="Mitochondrial enolase superfamily member 1"/>
    <property type="match status" value="1"/>
</dbReference>
<dbReference type="GO" id="GO:0050023">
    <property type="term" value="F:L-fuconate dehydratase activity"/>
    <property type="evidence" value="ECO:0007669"/>
    <property type="project" value="InterPro"/>
</dbReference>
<dbReference type="AlphaFoldDB" id="A0A6J6PTC6"/>
<keyword evidence="4" id="KW-0456">Lyase</keyword>